<accession>A0A9D4TW70</accession>
<keyword evidence="3" id="KW-0677">Repeat</keyword>
<evidence type="ECO:0000313" key="6">
    <source>
        <dbReference type="EMBL" id="KAI3436344.1"/>
    </source>
</evidence>
<reference evidence="6" key="2">
    <citation type="submission" date="2020-11" db="EMBL/GenBank/DDBJ databases">
        <authorList>
            <person name="Cecchin M."/>
            <person name="Marcolungo L."/>
            <person name="Rossato M."/>
            <person name="Girolomoni L."/>
            <person name="Cosentino E."/>
            <person name="Cuine S."/>
            <person name="Li-Beisson Y."/>
            <person name="Delledonne M."/>
            <person name="Ballottari M."/>
        </authorList>
    </citation>
    <scope>NUCLEOTIDE SEQUENCE</scope>
    <source>
        <strain evidence="6">211/11P</strain>
        <tissue evidence="6">Whole cell</tissue>
    </source>
</reference>
<dbReference type="GO" id="GO:0005930">
    <property type="term" value="C:axoneme"/>
    <property type="evidence" value="ECO:0007669"/>
    <property type="project" value="UniProtKB-SubCell"/>
</dbReference>
<evidence type="ECO:0000256" key="1">
    <source>
        <dbReference type="ARBA" id="ARBA00004430"/>
    </source>
</evidence>
<dbReference type="SUPFAM" id="SSF81383">
    <property type="entry name" value="F-box domain"/>
    <property type="match status" value="1"/>
</dbReference>
<evidence type="ECO:0000256" key="4">
    <source>
        <dbReference type="SAM" id="MobiDB-lite"/>
    </source>
</evidence>
<dbReference type="SMART" id="SM00369">
    <property type="entry name" value="LRR_TYP"/>
    <property type="match status" value="3"/>
</dbReference>
<comment type="caution">
    <text evidence="6">The sequence shown here is derived from an EMBL/GenBank/DDBJ whole genome shotgun (WGS) entry which is preliminary data.</text>
</comment>
<dbReference type="PANTHER" id="PTHR48051:SF1">
    <property type="entry name" value="RAS SUPPRESSOR PROTEIN 1"/>
    <property type="match status" value="1"/>
</dbReference>
<dbReference type="AlphaFoldDB" id="A0A9D4TW70"/>
<name>A0A9D4TW70_CHLVU</name>
<feature type="domain" description="F-box" evidence="5">
    <location>
        <begin position="1"/>
        <end position="47"/>
    </location>
</feature>
<evidence type="ECO:0000313" key="7">
    <source>
        <dbReference type="Proteomes" id="UP001055712"/>
    </source>
</evidence>
<evidence type="ECO:0000256" key="2">
    <source>
        <dbReference type="ARBA" id="ARBA00022614"/>
    </source>
</evidence>
<dbReference type="SUPFAM" id="SSF52058">
    <property type="entry name" value="L domain-like"/>
    <property type="match status" value="1"/>
</dbReference>
<dbReference type="CDD" id="cd09917">
    <property type="entry name" value="F-box_SF"/>
    <property type="match status" value="1"/>
</dbReference>
<feature type="region of interest" description="Disordered" evidence="4">
    <location>
        <begin position="412"/>
        <end position="478"/>
    </location>
</feature>
<keyword evidence="7" id="KW-1185">Reference proteome</keyword>
<dbReference type="PANTHER" id="PTHR48051">
    <property type="match status" value="1"/>
</dbReference>
<dbReference type="PROSITE" id="PS50181">
    <property type="entry name" value="FBOX"/>
    <property type="match status" value="1"/>
</dbReference>
<dbReference type="InterPro" id="IPR003591">
    <property type="entry name" value="Leu-rich_rpt_typical-subtyp"/>
</dbReference>
<sequence length="478" mass="51977">MTAMALPGPVVELIALFLDHKDKLRMMQVNRHWCEVLRGSTSLWYSTDLELDASDPDRTASQLKYVEARAQGIKFLDMSFSSEAEWPDVAFILGTLRHSLRHLSLSGLDCCSCEIAAGPFLCQLRELASLELDGCCCSILPCISQLTNLQELLISREHGPDPEFDVPAELSCLTQLTQLELVRCTTMLPVELSALTGLRQLNLEENELYGCFDALELVLAQLTQLEELDLGGCGLPDLPSSISSLTKLTTLGLDSAFRSSWNASAPPGGKLSTLSCLSSLVELSLIDNQLTSVPPAVAGLHGLETLKLGLNCLVELAPGPYLKSLLHLDIRASQLSALPPYLTQATQLKFLGLSCCHDLVLHSDLAEQVLGRLSQLATITLCGQQMCTVDSARCILQLGKMLPGVQIQSHDEADDHLANSEEEDDDEEDSDGEGFPDGDEFTDEEGFTESDDGDDGETDDEEEDDPSDYETDHSATAT</sequence>
<protein>
    <recommendedName>
        <fullName evidence="5">F-box domain-containing protein</fullName>
    </recommendedName>
</protein>
<evidence type="ECO:0000256" key="3">
    <source>
        <dbReference type="ARBA" id="ARBA00022737"/>
    </source>
</evidence>
<evidence type="ECO:0000259" key="5">
    <source>
        <dbReference type="PROSITE" id="PS50181"/>
    </source>
</evidence>
<dbReference type="InterPro" id="IPR032675">
    <property type="entry name" value="LRR_dom_sf"/>
</dbReference>
<organism evidence="6 7">
    <name type="scientific">Chlorella vulgaris</name>
    <name type="common">Green alga</name>
    <dbReference type="NCBI Taxonomy" id="3077"/>
    <lineage>
        <taxon>Eukaryota</taxon>
        <taxon>Viridiplantae</taxon>
        <taxon>Chlorophyta</taxon>
        <taxon>core chlorophytes</taxon>
        <taxon>Trebouxiophyceae</taxon>
        <taxon>Chlorellales</taxon>
        <taxon>Chlorellaceae</taxon>
        <taxon>Chlorella clade</taxon>
        <taxon>Chlorella</taxon>
    </lineage>
</organism>
<dbReference type="InterPro" id="IPR050216">
    <property type="entry name" value="LRR_domain-containing"/>
</dbReference>
<keyword evidence="2" id="KW-0433">Leucine-rich repeat</keyword>
<dbReference type="InterPro" id="IPR001810">
    <property type="entry name" value="F-box_dom"/>
</dbReference>
<dbReference type="OrthoDB" id="2018313at2759"/>
<proteinExistence type="predicted"/>
<dbReference type="Proteomes" id="UP001055712">
    <property type="component" value="Unassembled WGS sequence"/>
</dbReference>
<dbReference type="EMBL" id="SIDB01000002">
    <property type="protein sequence ID" value="KAI3436344.1"/>
    <property type="molecule type" value="Genomic_DNA"/>
</dbReference>
<gene>
    <name evidence="6" type="ORF">D9Q98_002397</name>
</gene>
<dbReference type="InterPro" id="IPR036047">
    <property type="entry name" value="F-box-like_dom_sf"/>
</dbReference>
<reference evidence="6" key="1">
    <citation type="journal article" date="2019" name="Plant J.">
        <title>Chlorella vulgaris genome assembly and annotation reveals the molecular basis for metabolic acclimation to high light conditions.</title>
        <authorList>
            <person name="Cecchin M."/>
            <person name="Marcolungo L."/>
            <person name="Rossato M."/>
            <person name="Girolomoni L."/>
            <person name="Cosentino E."/>
            <person name="Cuine S."/>
            <person name="Li-Beisson Y."/>
            <person name="Delledonne M."/>
            <person name="Ballottari M."/>
        </authorList>
    </citation>
    <scope>NUCLEOTIDE SEQUENCE</scope>
    <source>
        <strain evidence="6">211/11P</strain>
    </source>
</reference>
<comment type="subcellular location">
    <subcellularLocation>
        <location evidence="1">Cytoplasm</location>
        <location evidence="1">Cytoskeleton</location>
        <location evidence="1">Cilium axoneme</location>
    </subcellularLocation>
</comment>
<dbReference type="Gene3D" id="3.80.10.10">
    <property type="entry name" value="Ribonuclease Inhibitor"/>
    <property type="match status" value="1"/>
</dbReference>
<feature type="compositionally biased region" description="Acidic residues" evidence="4">
    <location>
        <begin position="420"/>
        <end position="469"/>
    </location>
</feature>